<evidence type="ECO:0000256" key="2">
    <source>
        <dbReference type="ARBA" id="ARBA00022679"/>
    </source>
</evidence>
<evidence type="ECO:0000313" key="6">
    <source>
        <dbReference type="Proteomes" id="UP000631114"/>
    </source>
</evidence>
<comment type="similarity">
    <text evidence="1">Belongs to the class I-like SAM-binding methyltransferase superfamily. EEF2KMT family.</text>
</comment>
<dbReference type="InterPro" id="IPR029426">
    <property type="entry name" value="FAM86_N"/>
</dbReference>
<dbReference type="EMBL" id="JADFTS010000009">
    <property type="protein sequence ID" value="KAF9589883.1"/>
    <property type="molecule type" value="Genomic_DNA"/>
</dbReference>
<proteinExistence type="inferred from homology"/>
<sequence>MSRSTTLFTKKKKKKIILSSYQQQQPPPMEHKQQPLLLDPSKPPSLYLISAFFAMEPTPFLISLSKECGGGSITKPVQTLILNHCINKSVSRENGPSGLYVKNFLKKVIVYVEESSDEVLDDLYEQFAYYITSFKDDILAKGNTRVCKTFSFLFPDDCFELSSCPKSLKLEVPLRCSLNMLDGDTGCWIWPSSFYLSEFVLSYPEIFTGKSCLEVGCGVGLVGISLAKVKATKVILTDGDMSTLANLKLNLDLNHQLGAESEVAQGTDRDKNIVKGEYLSWEFASESVLQGFTPDIVLGADVIYDPLCFPHLVRVLSILLKPRKTPLHQGNKGCVDLPTHEAFVDKRIDDDTLNFDCITTSSDKKSSKYNGDHNGDKFCACEGRSAMTPIGISKKKPMAYITTVIRNVDTYRYFLNVASQAYLSVVDITENQKPLNLLPYMQSYDRSNIRLLTVSVLHN</sequence>
<dbReference type="Pfam" id="PF14904">
    <property type="entry name" value="FAM86"/>
    <property type="match status" value="1"/>
</dbReference>
<dbReference type="InterPro" id="IPR019410">
    <property type="entry name" value="Methyltransf_16"/>
</dbReference>
<dbReference type="PANTHER" id="PTHR14614:SF130">
    <property type="entry name" value="PROTEIN-LYSINE N-METHYLTRANSFERASE EEF2KMT"/>
    <property type="match status" value="1"/>
</dbReference>
<dbReference type="Proteomes" id="UP000631114">
    <property type="component" value="Unassembled WGS sequence"/>
</dbReference>
<evidence type="ECO:0000256" key="1">
    <source>
        <dbReference type="ARBA" id="ARBA00005511"/>
    </source>
</evidence>
<dbReference type="AlphaFoldDB" id="A0A835LC12"/>
<feature type="region of interest" description="Disordered" evidence="3">
    <location>
        <begin position="1"/>
        <end position="34"/>
    </location>
</feature>
<evidence type="ECO:0000256" key="3">
    <source>
        <dbReference type="SAM" id="MobiDB-lite"/>
    </source>
</evidence>
<name>A0A835LC12_9MAGN</name>
<dbReference type="GO" id="GO:0016740">
    <property type="term" value="F:transferase activity"/>
    <property type="evidence" value="ECO:0007669"/>
    <property type="project" value="UniProtKB-KW"/>
</dbReference>
<keyword evidence="2" id="KW-0808">Transferase</keyword>
<evidence type="ECO:0000313" key="5">
    <source>
        <dbReference type="EMBL" id="KAF9589883.1"/>
    </source>
</evidence>
<keyword evidence="6" id="KW-1185">Reference proteome</keyword>
<gene>
    <name evidence="5" type="ORF">IFM89_029246</name>
</gene>
<organism evidence="5 6">
    <name type="scientific">Coptis chinensis</name>
    <dbReference type="NCBI Taxonomy" id="261450"/>
    <lineage>
        <taxon>Eukaryota</taxon>
        <taxon>Viridiplantae</taxon>
        <taxon>Streptophyta</taxon>
        <taxon>Embryophyta</taxon>
        <taxon>Tracheophyta</taxon>
        <taxon>Spermatophyta</taxon>
        <taxon>Magnoliopsida</taxon>
        <taxon>Ranunculales</taxon>
        <taxon>Ranunculaceae</taxon>
        <taxon>Coptidoideae</taxon>
        <taxon>Coptis</taxon>
    </lineage>
</organism>
<dbReference type="Pfam" id="PF10294">
    <property type="entry name" value="Methyltransf_16"/>
    <property type="match status" value="1"/>
</dbReference>
<dbReference type="OrthoDB" id="194386at2759"/>
<dbReference type="InterPro" id="IPR029063">
    <property type="entry name" value="SAM-dependent_MTases_sf"/>
</dbReference>
<dbReference type="CDD" id="cd02440">
    <property type="entry name" value="AdoMet_MTases"/>
    <property type="match status" value="1"/>
</dbReference>
<evidence type="ECO:0000259" key="4">
    <source>
        <dbReference type="Pfam" id="PF14904"/>
    </source>
</evidence>
<dbReference type="PANTHER" id="PTHR14614">
    <property type="entry name" value="HEPATOCELLULAR CARCINOMA-ASSOCIATED ANTIGEN"/>
    <property type="match status" value="1"/>
</dbReference>
<feature type="domain" description="FAM86 N-terminal" evidence="4">
    <location>
        <begin position="80"/>
        <end position="128"/>
    </location>
</feature>
<reference evidence="5 6" key="1">
    <citation type="submission" date="2020-10" db="EMBL/GenBank/DDBJ databases">
        <title>The Coptis chinensis genome and diversification of protoberbering-type alkaloids.</title>
        <authorList>
            <person name="Wang B."/>
            <person name="Shu S."/>
            <person name="Song C."/>
            <person name="Liu Y."/>
        </authorList>
    </citation>
    <scope>NUCLEOTIDE SEQUENCE [LARGE SCALE GENOMIC DNA]</scope>
    <source>
        <strain evidence="5">HL-2020</strain>
        <tissue evidence="5">Leaf</tissue>
    </source>
</reference>
<dbReference type="Gene3D" id="3.40.50.150">
    <property type="entry name" value="Vaccinia Virus protein VP39"/>
    <property type="match status" value="1"/>
</dbReference>
<dbReference type="SUPFAM" id="SSF53335">
    <property type="entry name" value="S-adenosyl-L-methionine-dependent methyltransferases"/>
    <property type="match status" value="1"/>
</dbReference>
<comment type="caution">
    <text evidence="5">The sequence shown here is derived from an EMBL/GenBank/DDBJ whole genome shotgun (WGS) entry which is preliminary data.</text>
</comment>
<accession>A0A835LC12</accession>
<protein>
    <recommendedName>
        <fullName evidence="4">FAM86 N-terminal domain-containing protein</fullName>
    </recommendedName>
</protein>